<dbReference type="GO" id="GO:0003677">
    <property type="term" value="F:DNA binding"/>
    <property type="evidence" value="ECO:0007669"/>
    <property type="project" value="UniProtKB-UniRule"/>
</dbReference>
<proteinExistence type="predicted"/>
<name>A0A1G8CS12_9SPHI</name>
<feature type="DNA-binding region" description="H-T-H motif" evidence="2">
    <location>
        <begin position="28"/>
        <end position="47"/>
    </location>
</feature>
<dbReference type="AlphaFoldDB" id="A0A1G8CS12"/>
<dbReference type="SUPFAM" id="SSF46689">
    <property type="entry name" value="Homeodomain-like"/>
    <property type="match status" value="1"/>
</dbReference>
<organism evidence="4 5">
    <name type="scientific">Mucilaginibacter gossypii</name>
    <dbReference type="NCBI Taxonomy" id="551996"/>
    <lineage>
        <taxon>Bacteria</taxon>
        <taxon>Pseudomonadati</taxon>
        <taxon>Bacteroidota</taxon>
        <taxon>Sphingobacteriia</taxon>
        <taxon>Sphingobacteriales</taxon>
        <taxon>Sphingobacteriaceae</taxon>
        <taxon>Mucilaginibacter</taxon>
    </lineage>
</organism>
<evidence type="ECO:0000313" key="5">
    <source>
        <dbReference type="Proteomes" id="UP000199705"/>
    </source>
</evidence>
<evidence type="ECO:0000256" key="1">
    <source>
        <dbReference type="ARBA" id="ARBA00023125"/>
    </source>
</evidence>
<evidence type="ECO:0000256" key="2">
    <source>
        <dbReference type="PROSITE-ProRule" id="PRU00335"/>
    </source>
</evidence>
<evidence type="ECO:0000313" key="4">
    <source>
        <dbReference type="EMBL" id="SDH48073.1"/>
    </source>
</evidence>
<dbReference type="Proteomes" id="UP000199705">
    <property type="component" value="Unassembled WGS sequence"/>
</dbReference>
<dbReference type="STRING" id="551996.SAMN05192573_11022"/>
<dbReference type="Pfam" id="PF00440">
    <property type="entry name" value="TetR_N"/>
    <property type="match status" value="1"/>
</dbReference>
<dbReference type="PRINTS" id="PR00455">
    <property type="entry name" value="HTHTETR"/>
</dbReference>
<dbReference type="Gene3D" id="1.10.357.10">
    <property type="entry name" value="Tetracycline Repressor, domain 2"/>
    <property type="match status" value="1"/>
</dbReference>
<gene>
    <name evidence="4" type="ORF">SAMN05192573_11022</name>
</gene>
<keyword evidence="5" id="KW-1185">Reference proteome</keyword>
<reference evidence="5" key="1">
    <citation type="submission" date="2016-10" db="EMBL/GenBank/DDBJ databases">
        <authorList>
            <person name="Varghese N."/>
            <person name="Submissions S."/>
        </authorList>
    </citation>
    <scope>NUCLEOTIDE SEQUENCE [LARGE SCALE GENOMIC DNA]</scope>
    <source>
        <strain evidence="5">Gh-67</strain>
    </source>
</reference>
<dbReference type="PROSITE" id="PS50977">
    <property type="entry name" value="HTH_TETR_2"/>
    <property type="match status" value="1"/>
</dbReference>
<protein>
    <submittedName>
        <fullName evidence="4">DNA-binding transcriptional regulator, AcrR family</fullName>
    </submittedName>
</protein>
<dbReference type="EMBL" id="FNCG01000010">
    <property type="protein sequence ID" value="SDH48073.1"/>
    <property type="molecule type" value="Genomic_DNA"/>
</dbReference>
<evidence type="ECO:0000259" key="3">
    <source>
        <dbReference type="PROSITE" id="PS50977"/>
    </source>
</evidence>
<dbReference type="InterPro" id="IPR009057">
    <property type="entry name" value="Homeodomain-like_sf"/>
</dbReference>
<keyword evidence="1 2" id="KW-0238">DNA-binding</keyword>
<dbReference type="InterPro" id="IPR001647">
    <property type="entry name" value="HTH_TetR"/>
</dbReference>
<accession>A0A1G8CS12</accession>
<sequence>MKNKDETKRKLIMAVSHIFQTEGYRGLGVNKVAKLAGVSKKLIYRYFGGFERLVEAYVMETDYWMQFSGELRQLTVPKDLEGTKRLISHILKNQFLYFQSDKAMQELILWELSSNSDLMRSIHRTREMMGQQVLEMADPYLNNPSVNFRAIAALLVGGIYYTILHTRHNGGLFTDIDLSTDSGREDILKAIDQVIDMAFNPGQTRV</sequence>
<dbReference type="RefSeq" id="WP_091170403.1">
    <property type="nucleotide sequence ID" value="NZ_FNCG01000010.1"/>
</dbReference>
<feature type="domain" description="HTH tetR-type" evidence="3">
    <location>
        <begin position="5"/>
        <end position="65"/>
    </location>
</feature>